<sequence>MEVSSELPPKPDNIPEKALWVGGPDGGVYILVKKDKSDKKTLYDAKIYYSEGSVNYIGKLVINTPNNPWFDYQDISSYSGWDGDTLYLQDGRLLTIYNN</sequence>
<keyword evidence="2" id="KW-1185">Reference proteome</keyword>
<gene>
    <name evidence="1" type="ORF">H3N35_03815</name>
</gene>
<name>A0ABY7VKX4_9GAMM</name>
<evidence type="ECO:0000313" key="1">
    <source>
        <dbReference type="EMBL" id="WDE14389.1"/>
    </source>
</evidence>
<dbReference type="EMBL" id="CP059693">
    <property type="protein sequence ID" value="WDE14389.1"/>
    <property type="molecule type" value="Genomic_DNA"/>
</dbReference>
<proteinExistence type="predicted"/>
<reference evidence="1 2" key="1">
    <citation type="journal article" date="2022" name="Mar. Drugs">
        <title>Bioassay-Guided Fractionation Leads to the Detection of Cholic Acid Generated by the Rare Thalassomonas sp.</title>
        <authorList>
            <person name="Pheiffer F."/>
            <person name="Schneider Y.K."/>
            <person name="Hansen E.H."/>
            <person name="Andersen J.H."/>
            <person name="Isaksson J."/>
            <person name="Busche T."/>
            <person name="R C."/>
            <person name="Kalinowski J."/>
            <person name="Zyl L.V."/>
            <person name="Trindade M."/>
        </authorList>
    </citation>
    <scope>NUCLEOTIDE SEQUENCE [LARGE SCALE GENOMIC DNA]</scope>
    <source>
        <strain evidence="1 2">A5K-61T</strain>
    </source>
</reference>
<evidence type="ECO:0000313" key="2">
    <source>
        <dbReference type="Proteomes" id="UP001215231"/>
    </source>
</evidence>
<dbReference type="Proteomes" id="UP001215231">
    <property type="component" value="Chromosome"/>
</dbReference>
<protein>
    <submittedName>
        <fullName evidence="1">Uncharacterized protein</fullName>
    </submittedName>
</protein>
<organism evidence="1 2">
    <name type="scientific">Thalassomonas haliotis</name>
    <dbReference type="NCBI Taxonomy" id="485448"/>
    <lineage>
        <taxon>Bacteria</taxon>
        <taxon>Pseudomonadati</taxon>
        <taxon>Pseudomonadota</taxon>
        <taxon>Gammaproteobacteria</taxon>
        <taxon>Alteromonadales</taxon>
        <taxon>Colwelliaceae</taxon>
        <taxon>Thalassomonas</taxon>
    </lineage>
</organism>
<accession>A0ABY7VKX4</accession>